<dbReference type="RefSeq" id="WP_139171908.1">
    <property type="nucleotide sequence ID" value="NZ_FNDX01000004.1"/>
</dbReference>
<proteinExistence type="predicted"/>
<dbReference type="AlphaFoldDB" id="A0A1G8JBV1"/>
<dbReference type="EMBL" id="FNDX01000004">
    <property type="protein sequence ID" value="SDI28467.1"/>
    <property type="molecule type" value="Genomic_DNA"/>
</dbReference>
<name>A0A1G8JBV1_9BACL</name>
<feature type="transmembrane region" description="Helical" evidence="1">
    <location>
        <begin position="42"/>
        <end position="60"/>
    </location>
</feature>
<evidence type="ECO:0000256" key="1">
    <source>
        <dbReference type="SAM" id="Phobius"/>
    </source>
</evidence>
<protein>
    <submittedName>
        <fullName evidence="2">Uncharacterized protein</fullName>
    </submittedName>
</protein>
<keyword evidence="1" id="KW-1133">Transmembrane helix</keyword>
<keyword evidence="1" id="KW-0472">Membrane</keyword>
<reference evidence="3" key="1">
    <citation type="submission" date="2016-10" db="EMBL/GenBank/DDBJ databases">
        <authorList>
            <person name="Varghese N."/>
            <person name="Submissions S."/>
        </authorList>
    </citation>
    <scope>NUCLEOTIDE SEQUENCE [LARGE SCALE GENOMIC DNA]</scope>
    <source>
        <strain evidence="3">CGMCC 1.11012</strain>
    </source>
</reference>
<keyword evidence="1" id="KW-0812">Transmembrane</keyword>
<keyword evidence="3" id="KW-1185">Reference proteome</keyword>
<organism evidence="2 3">
    <name type="scientific">Paenibacillus typhae</name>
    <dbReference type="NCBI Taxonomy" id="1174501"/>
    <lineage>
        <taxon>Bacteria</taxon>
        <taxon>Bacillati</taxon>
        <taxon>Bacillota</taxon>
        <taxon>Bacilli</taxon>
        <taxon>Bacillales</taxon>
        <taxon>Paenibacillaceae</taxon>
        <taxon>Paenibacillus</taxon>
    </lineage>
</organism>
<feature type="transmembrane region" description="Helical" evidence="1">
    <location>
        <begin position="69"/>
        <end position="87"/>
    </location>
</feature>
<feature type="transmembrane region" description="Helical" evidence="1">
    <location>
        <begin position="16"/>
        <end position="36"/>
    </location>
</feature>
<dbReference type="STRING" id="1174501.SAMN05216192_104142"/>
<accession>A0A1G8JBV1</accession>
<dbReference type="Proteomes" id="UP000199050">
    <property type="component" value="Unassembled WGS sequence"/>
</dbReference>
<evidence type="ECO:0000313" key="2">
    <source>
        <dbReference type="EMBL" id="SDI28467.1"/>
    </source>
</evidence>
<evidence type="ECO:0000313" key="3">
    <source>
        <dbReference type="Proteomes" id="UP000199050"/>
    </source>
</evidence>
<gene>
    <name evidence="2" type="ORF">SAMN05216192_104142</name>
</gene>
<sequence>MQRIIGMYKQFLWEPLWFKILIIASLLAAVVFSSSFFADHGYYQSIAKIAAAIFFGAYGIRFRSNTRTAVIFFGAAALCVFLSWAYLNN</sequence>